<dbReference type="Proteomes" id="UP000215086">
    <property type="component" value="Chromosome"/>
</dbReference>
<organism evidence="2 3">
    <name type="scientific">Thermogutta terrifontis</name>
    <dbReference type="NCBI Taxonomy" id="1331910"/>
    <lineage>
        <taxon>Bacteria</taxon>
        <taxon>Pseudomonadati</taxon>
        <taxon>Planctomycetota</taxon>
        <taxon>Planctomycetia</taxon>
        <taxon>Pirellulales</taxon>
        <taxon>Thermoguttaceae</taxon>
        <taxon>Thermogutta</taxon>
    </lineage>
</organism>
<sequence>MVLLSLAAAVRVSPIVTPFCCVYHMHREGSRKEQFDGKVISDPGERGSLLTMRRLTLHGTGSHRSQDQALRSPTPPGKSEIRIVAYFS</sequence>
<protein>
    <submittedName>
        <fullName evidence="2">Uncharacterized protein</fullName>
    </submittedName>
</protein>
<reference evidence="2 3" key="1">
    <citation type="journal article" name="Front. Microbiol.">
        <title>Sugar Metabolism of the First Thermophilic Planctomycete Thermogutta terrifontis: Comparative Genomic and Transcriptomic Approaches.</title>
        <authorList>
            <person name="Elcheninov A.G."/>
            <person name="Menzel P."/>
            <person name="Gudbergsdottir S.R."/>
            <person name="Slesarev A.I."/>
            <person name="Kadnikov V.V."/>
            <person name="Krogh A."/>
            <person name="Bonch-Osmolovskaya E.A."/>
            <person name="Peng X."/>
            <person name="Kublanov I.V."/>
        </authorList>
    </citation>
    <scope>NUCLEOTIDE SEQUENCE [LARGE SCALE GENOMIC DNA]</scope>
    <source>
        <strain evidence="2 3">R1</strain>
    </source>
</reference>
<feature type="region of interest" description="Disordered" evidence="1">
    <location>
        <begin position="58"/>
        <end position="78"/>
    </location>
</feature>
<keyword evidence="3" id="KW-1185">Reference proteome</keyword>
<proteinExistence type="predicted"/>
<evidence type="ECO:0000256" key="1">
    <source>
        <dbReference type="SAM" id="MobiDB-lite"/>
    </source>
</evidence>
<dbReference type="EMBL" id="CP018477">
    <property type="protein sequence ID" value="ASV76402.1"/>
    <property type="molecule type" value="Genomic_DNA"/>
</dbReference>
<accession>A0A286RKE2</accession>
<evidence type="ECO:0000313" key="3">
    <source>
        <dbReference type="Proteomes" id="UP000215086"/>
    </source>
</evidence>
<evidence type="ECO:0000313" key="2">
    <source>
        <dbReference type="EMBL" id="ASV76402.1"/>
    </source>
</evidence>
<name>A0A286RKE2_9BACT</name>
<dbReference type="AlphaFoldDB" id="A0A286RKE2"/>
<gene>
    <name evidence="2" type="ORF">THTE_3801</name>
</gene>
<dbReference type="KEGG" id="ttf:THTE_3801"/>